<feature type="region of interest" description="Disordered" evidence="2">
    <location>
        <begin position="344"/>
        <end position="463"/>
    </location>
</feature>
<feature type="domain" description="tRNA methyltransferase TRMD/TRM10-type" evidence="3">
    <location>
        <begin position="189"/>
        <end position="343"/>
    </location>
</feature>
<dbReference type="SUPFAM" id="SSF50447">
    <property type="entry name" value="Translation proteins"/>
    <property type="match status" value="1"/>
</dbReference>
<dbReference type="InterPro" id="IPR011961">
    <property type="entry name" value="RimM"/>
</dbReference>
<evidence type="ECO:0000313" key="5">
    <source>
        <dbReference type="EMBL" id="GMA26500.1"/>
    </source>
</evidence>
<dbReference type="InterPro" id="IPR029026">
    <property type="entry name" value="tRNA_m1G_MTases_N"/>
</dbReference>
<comment type="subunit">
    <text evidence="1">Binds ribosomal protein uS19.</text>
</comment>
<dbReference type="EMBL" id="BSUK01000001">
    <property type="protein sequence ID" value="GMA26500.1"/>
    <property type="molecule type" value="Genomic_DNA"/>
</dbReference>
<sequence length="521" mass="55388">MELTVARIGRAHGLRGEVRLDVRTDDPASRLRVGERLTTVPASAGPLTLDGVRTQNGAWYVHFAEASDRTAAEGLRGVELVVEADASDEEDAWYPHELAGLRAELADGTVVGTVEGLDPSPAHDLLVVRETGASGRWSRSSARSCPWSTSREEGSCSTRPAACWPATPTGSKSTSPTRARPPRAGSDVRVDVVSIFPDYLAPLELSLVGKARRAGLLDLRVHDLRDWTTDRHRTVDDTPFGGGAGMVMRPDVWGRALDDVLGEAADDTAGDGGDTVGAPVRLVVPTPSGEVFTQRTAEAWAQDARLVIACGRYEGIDARVAEHYRERGVAVSEVSIGDYVLNGERSRRSSWSRPSGACCRASSGTRSRSSRSRTARPGSSSTPCTRSRRSGRGSRCPRRCCRATTPGSRGGDGTARSSGQPRVARTCSRPSAWTRSTRTTATSCARPGGSPPPDGAPGGGRRPRLVAVGAAVARLTLGARPAQSSHPLCHGGAGTHGHRAPHPHPAPDRPRHARRRPRDRT</sequence>
<evidence type="ECO:0000256" key="1">
    <source>
        <dbReference type="HAMAP-Rule" id="MF_00014"/>
    </source>
</evidence>
<evidence type="ECO:0000259" key="3">
    <source>
        <dbReference type="Pfam" id="PF01746"/>
    </source>
</evidence>
<comment type="function">
    <text evidence="1">An accessory protein needed during the final step in the assembly of 30S ribosomal subunit, possibly for assembly of the head region. Essential for efficient processing of 16S rRNA. May be needed both before and after RbfA during the maturation of 16S rRNA. It has affinity for free ribosomal 30S subunits but not for 70S ribosomes.</text>
</comment>
<feature type="compositionally biased region" description="Basic residues" evidence="2">
    <location>
        <begin position="386"/>
        <end position="401"/>
    </location>
</feature>
<dbReference type="HAMAP" id="MF_00014">
    <property type="entry name" value="Ribosome_mat_RimM"/>
    <property type="match status" value="1"/>
</dbReference>
<dbReference type="PANTHER" id="PTHR46417:SF1">
    <property type="entry name" value="TRNA (GUANINE-N(1)-)-METHYLTRANSFERASE"/>
    <property type="match status" value="1"/>
</dbReference>
<comment type="subcellular location">
    <subcellularLocation>
        <location evidence="1">Cytoplasm</location>
    </subcellularLocation>
</comment>
<feature type="compositionally biased region" description="Polar residues" evidence="2">
    <location>
        <begin position="168"/>
        <end position="177"/>
    </location>
</feature>
<dbReference type="InterPro" id="IPR002649">
    <property type="entry name" value="tRNA_m1G_MeTrfase_TrmD"/>
</dbReference>
<dbReference type="InterPro" id="IPR002676">
    <property type="entry name" value="RimM_N"/>
</dbReference>
<feature type="compositionally biased region" description="Low complexity" evidence="2">
    <location>
        <begin position="428"/>
        <end position="448"/>
    </location>
</feature>
<keyword evidence="1" id="KW-0143">Chaperone</keyword>
<feature type="region of interest" description="Disordered" evidence="2">
    <location>
        <begin position="139"/>
        <end position="185"/>
    </location>
</feature>
<dbReference type="Pfam" id="PF01746">
    <property type="entry name" value="tRNA_m1G_MT"/>
    <property type="match status" value="1"/>
</dbReference>
<evidence type="ECO:0000259" key="4">
    <source>
        <dbReference type="Pfam" id="PF01782"/>
    </source>
</evidence>
<dbReference type="Gene3D" id="2.30.30.240">
    <property type="entry name" value="PRC-barrel domain"/>
    <property type="match status" value="1"/>
</dbReference>
<comment type="similarity">
    <text evidence="1">Belongs to the RimM family.</text>
</comment>
<comment type="caution">
    <text evidence="5">The sequence shown here is derived from an EMBL/GenBank/DDBJ whole genome shotgun (WGS) entry which is preliminary data.</text>
</comment>
<proteinExistence type="inferred from homology"/>
<evidence type="ECO:0000256" key="2">
    <source>
        <dbReference type="SAM" id="MobiDB-lite"/>
    </source>
</evidence>
<feature type="compositionally biased region" description="Low complexity" evidence="2">
    <location>
        <begin position="349"/>
        <end position="367"/>
    </location>
</feature>
<keyword evidence="1" id="KW-0963">Cytoplasm</keyword>
<dbReference type="Gene3D" id="2.40.30.60">
    <property type="entry name" value="RimM"/>
    <property type="match status" value="1"/>
</dbReference>
<dbReference type="NCBIfam" id="TIGR02273">
    <property type="entry name" value="16S_RimM"/>
    <property type="match status" value="1"/>
</dbReference>
<feature type="domain" description="RimM N-terminal" evidence="4">
    <location>
        <begin position="5"/>
        <end position="85"/>
    </location>
</feature>
<keyword evidence="1" id="KW-0690">Ribosome biogenesis</keyword>
<feature type="compositionally biased region" description="Basic residues" evidence="2">
    <location>
        <begin position="511"/>
        <end position="521"/>
    </location>
</feature>
<protein>
    <recommendedName>
        <fullName evidence="1">Ribosome maturation factor RimM</fullName>
    </recommendedName>
</protein>
<keyword evidence="6" id="KW-1185">Reference proteome</keyword>
<dbReference type="InterPro" id="IPR016009">
    <property type="entry name" value="tRNA_MeTrfase_TRMD/TRM10"/>
</dbReference>
<keyword evidence="1" id="KW-0698">rRNA processing</keyword>
<dbReference type="Proteomes" id="UP001157091">
    <property type="component" value="Unassembled WGS sequence"/>
</dbReference>
<gene>
    <name evidence="1" type="primary">rimM</name>
    <name evidence="5" type="ORF">GCM10025864_42590</name>
</gene>
<dbReference type="Gene3D" id="3.40.1280.10">
    <property type="match status" value="1"/>
</dbReference>
<dbReference type="InterPro" id="IPR036976">
    <property type="entry name" value="RimM_N_sf"/>
</dbReference>
<organism evidence="5 6">
    <name type="scientific">Luteimicrobium album</name>
    <dbReference type="NCBI Taxonomy" id="1054550"/>
    <lineage>
        <taxon>Bacteria</taxon>
        <taxon>Bacillati</taxon>
        <taxon>Actinomycetota</taxon>
        <taxon>Actinomycetes</taxon>
        <taxon>Micrococcales</taxon>
        <taxon>Luteimicrobium</taxon>
    </lineage>
</organism>
<reference evidence="6" key="1">
    <citation type="journal article" date="2019" name="Int. J. Syst. Evol. Microbiol.">
        <title>The Global Catalogue of Microorganisms (GCM) 10K type strain sequencing project: providing services to taxonomists for standard genome sequencing and annotation.</title>
        <authorList>
            <consortium name="The Broad Institute Genomics Platform"/>
            <consortium name="The Broad Institute Genome Sequencing Center for Infectious Disease"/>
            <person name="Wu L."/>
            <person name="Ma J."/>
        </authorList>
    </citation>
    <scope>NUCLEOTIDE SEQUENCE [LARGE SCALE GENOMIC DNA]</scope>
    <source>
        <strain evidence="6">NBRC 106348</strain>
    </source>
</reference>
<accession>A0ABQ6I6U6</accession>
<dbReference type="SUPFAM" id="SSF75217">
    <property type="entry name" value="alpha/beta knot"/>
    <property type="match status" value="1"/>
</dbReference>
<dbReference type="InterPro" id="IPR009000">
    <property type="entry name" value="Transl_B-barrel_sf"/>
</dbReference>
<dbReference type="Pfam" id="PF01782">
    <property type="entry name" value="RimM"/>
    <property type="match status" value="1"/>
</dbReference>
<feature type="compositionally biased region" description="Low complexity" evidence="2">
    <location>
        <begin position="375"/>
        <end position="385"/>
    </location>
</feature>
<dbReference type="PANTHER" id="PTHR46417">
    <property type="entry name" value="TRNA (GUANINE-N(1)-)-METHYLTRANSFERASE"/>
    <property type="match status" value="1"/>
</dbReference>
<comment type="domain">
    <text evidence="1">The PRC barrel domain binds ribosomal protein uS19.</text>
</comment>
<name>A0ABQ6I6U6_9MICO</name>
<feature type="region of interest" description="Disordered" evidence="2">
    <location>
        <begin position="477"/>
        <end position="521"/>
    </location>
</feature>
<evidence type="ECO:0000313" key="6">
    <source>
        <dbReference type="Proteomes" id="UP001157091"/>
    </source>
</evidence>
<dbReference type="InterPro" id="IPR029028">
    <property type="entry name" value="Alpha/beta_knot_MTases"/>
</dbReference>